<keyword evidence="3" id="KW-1185">Reference proteome</keyword>
<organism evidence="2 3">
    <name type="scientific">Streptomyces subrutilus</name>
    <dbReference type="NCBI Taxonomy" id="36818"/>
    <lineage>
        <taxon>Bacteria</taxon>
        <taxon>Bacillati</taxon>
        <taxon>Actinomycetota</taxon>
        <taxon>Actinomycetes</taxon>
        <taxon>Kitasatosporales</taxon>
        <taxon>Streptomycetaceae</taxon>
        <taxon>Streptomyces</taxon>
    </lineage>
</organism>
<dbReference type="AlphaFoldDB" id="A0A1E5NXB8"/>
<geneLocation type="plasmid" evidence="3">
    <name>pacmp2</name>
</geneLocation>
<feature type="region of interest" description="Disordered" evidence="1">
    <location>
        <begin position="1"/>
        <end position="39"/>
    </location>
</feature>
<dbReference type="RefSeq" id="WP_069918043.1">
    <property type="nucleotide sequence ID" value="NZ_CM007204.1"/>
</dbReference>
<dbReference type="Proteomes" id="UP000095705">
    <property type="component" value="Plasmid pACMP2"/>
</dbReference>
<feature type="compositionally biased region" description="Basic and acidic residues" evidence="1">
    <location>
        <begin position="27"/>
        <end position="39"/>
    </location>
</feature>
<keyword evidence="2" id="KW-0614">Plasmid</keyword>
<dbReference type="EMBL" id="MEHK01000006">
    <property type="protein sequence ID" value="OEJ20894.1"/>
    <property type="molecule type" value="Genomic_DNA"/>
</dbReference>
<evidence type="ECO:0000313" key="2">
    <source>
        <dbReference type="EMBL" id="OEJ20894.1"/>
    </source>
</evidence>
<accession>A0A1E5NXB8</accession>
<evidence type="ECO:0000313" key="3">
    <source>
        <dbReference type="Proteomes" id="UP000095705"/>
    </source>
</evidence>
<proteinExistence type="predicted"/>
<reference evidence="2 3" key="1">
    <citation type="submission" date="2016-08" db="EMBL/GenBank/DDBJ databases">
        <title>The complete genome of Streptomyces subrutilus 10-1-1.</title>
        <authorList>
            <person name="Chen X."/>
        </authorList>
    </citation>
    <scope>NUCLEOTIDE SEQUENCE [LARGE SCALE GENOMIC DNA]</scope>
    <source>
        <strain evidence="2 3">10-1-1</strain>
        <plasmid evidence="3">pacmp2</plasmid>
    </source>
</reference>
<comment type="caution">
    <text evidence="2">The sequence shown here is derived from an EMBL/GenBank/DDBJ whole genome shotgun (WGS) entry which is preliminary data.</text>
</comment>
<name>A0A1E5NXB8_9ACTN</name>
<evidence type="ECO:0000256" key="1">
    <source>
        <dbReference type="SAM" id="MobiDB-lite"/>
    </source>
</evidence>
<gene>
    <name evidence="2" type="ORF">BGK67_35250</name>
</gene>
<protein>
    <submittedName>
        <fullName evidence="2">Uncharacterized protein</fullName>
    </submittedName>
</protein>
<sequence length="62" mass="6999">MVHLPGTGPSRSDVDRRAPELPPGFTREAKQVHEDPAQPGLDELRIQRLMTAAINRWGWLAR</sequence>